<proteinExistence type="predicted"/>
<accession>A0AAV9UI77</accession>
<sequence>MNSIIRCITAPFSCCTSRIKYKPSPPPNSRGVSILFPLYIYPDPSCWDRVLTAVSRHPDQHFTFVINPNSGPGSEKYPDSEYTDAIAKLNVYENVTLIGYVHASYGTRDPLQVISEIARYAAWSSHPEVDIHVSGIFVDEAPGELGTGKMHLDYMELLFCGVKRAFASVGLQGYLITNPGRIVDAAFYKYADSIVSYEAAFRTMSCPDTLFTSVDRKMSPGTATWRQSVLVHSFDGSRRQHSELVKMLVDQGVGEVYVTTCDPSKGEGDYSRYSDYWEDFVSEMEKANLAHRQ</sequence>
<dbReference type="EMBL" id="JAVHNQ010000008">
    <property type="protein sequence ID" value="KAK6340650.1"/>
    <property type="molecule type" value="Genomic_DNA"/>
</dbReference>
<keyword evidence="2" id="KW-1185">Reference proteome</keyword>
<evidence type="ECO:0000313" key="2">
    <source>
        <dbReference type="Proteomes" id="UP001375240"/>
    </source>
</evidence>
<organism evidence="1 2">
    <name type="scientific">Orbilia brochopaga</name>
    <dbReference type="NCBI Taxonomy" id="3140254"/>
    <lineage>
        <taxon>Eukaryota</taxon>
        <taxon>Fungi</taxon>
        <taxon>Dikarya</taxon>
        <taxon>Ascomycota</taxon>
        <taxon>Pezizomycotina</taxon>
        <taxon>Orbiliomycetes</taxon>
        <taxon>Orbiliales</taxon>
        <taxon>Orbiliaceae</taxon>
        <taxon>Orbilia</taxon>
    </lineage>
</organism>
<gene>
    <name evidence="1" type="ORF">TWF696_008974</name>
</gene>
<name>A0AAV9UI77_9PEZI</name>
<evidence type="ECO:0008006" key="3">
    <source>
        <dbReference type="Google" id="ProtNLM"/>
    </source>
</evidence>
<reference evidence="1 2" key="1">
    <citation type="submission" date="2019-10" db="EMBL/GenBank/DDBJ databases">
        <authorList>
            <person name="Palmer J.M."/>
        </authorList>
    </citation>
    <scope>NUCLEOTIDE SEQUENCE [LARGE SCALE GENOMIC DNA]</scope>
    <source>
        <strain evidence="1 2">TWF696</strain>
    </source>
</reference>
<comment type="caution">
    <text evidence="1">The sequence shown here is derived from an EMBL/GenBank/DDBJ whole genome shotgun (WGS) entry which is preliminary data.</text>
</comment>
<dbReference type="PANTHER" id="PTHR35040:SF9">
    <property type="entry name" value="4-LIKE CELL SURFACE PROTEIN, PUTATIVE (AFU_ORTHOLOGUE AFUA_4G14080)-RELATED"/>
    <property type="match status" value="1"/>
</dbReference>
<dbReference type="Pfam" id="PF12138">
    <property type="entry name" value="Spherulin4"/>
    <property type="match status" value="1"/>
</dbReference>
<dbReference type="InterPro" id="IPR021986">
    <property type="entry name" value="Spherulin4"/>
</dbReference>
<dbReference type="Proteomes" id="UP001375240">
    <property type="component" value="Unassembled WGS sequence"/>
</dbReference>
<dbReference type="PANTHER" id="PTHR35040">
    <property type="match status" value="1"/>
</dbReference>
<evidence type="ECO:0000313" key="1">
    <source>
        <dbReference type="EMBL" id="KAK6340650.1"/>
    </source>
</evidence>
<protein>
    <recommendedName>
        <fullName evidence="3">Spherulation-specific family 4</fullName>
    </recommendedName>
</protein>
<dbReference type="AlphaFoldDB" id="A0AAV9UI77"/>